<name>A0A8J4VQH5_9ROSI</name>
<dbReference type="AlphaFoldDB" id="A0A8J4VQH5"/>
<dbReference type="Proteomes" id="UP000737018">
    <property type="component" value="Unassembled WGS sequence"/>
</dbReference>
<keyword evidence="3" id="KW-1185">Reference proteome</keyword>
<protein>
    <submittedName>
        <fullName evidence="2">Uncharacterized protein</fullName>
    </submittedName>
</protein>
<feature type="compositionally biased region" description="Polar residues" evidence="1">
    <location>
        <begin position="17"/>
        <end position="27"/>
    </location>
</feature>
<dbReference type="EMBL" id="JRKL02002837">
    <property type="protein sequence ID" value="KAF3957386.1"/>
    <property type="molecule type" value="Genomic_DNA"/>
</dbReference>
<evidence type="ECO:0000313" key="2">
    <source>
        <dbReference type="EMBL" id="KAF3957386.1"/>
    </source>
</evidence>
<accession>A0A8J4VQH5</accession>
<gene>
    <name evidence="2" type="ORF">CMV_017597</name>
</gene>
<comment type="caution">
    <text evidence="2">The sequence shown here is derived from an EMBL/GenBank/DDBJ whole genome shotgun (WGS) entry which is preliminary data.</text>
</comment>
<evidence type="ECO:0000256" key="1">
    <source>
        <dbReference type="SAM" id="MobiDB-lite"/>
    </source>
</evidence>
<feature type="region of interest" description="Disordered" evidence="1">
    <location>
        <begin position="1"/>
        <end position="29"/>
    </location>
</feature>
<organism evidence="2 3">
    <name type="scientific">Castanea mollissima</name>
    <name type="common">Chinese chestnut</name>
    <dbReference type="NCBI Taxonomy" id="60419"/>
    <lineage>
        <taxon>Eukaryota</taxon>
        <taxon>Viridiplantae</taxon>
        <taxon>Streptophyta</taxon>
        <taxon>Embryophyta</taxon>
        <taxon>Tracheophyta</taxon>
        <taxon>Spermatophyta</taxon>
        <taxon>Magnoliopsida</taxon>
        <taxon>eudicotyledons</taxon>
        <taxon>Gunneridae</taxon>
        <taxon>Pentapetalae</taxon>
        <taxon>rosids</taxon>
        <taxon>fabids</taxon>
        <taxon>Fagales</taxon>
        <taxon>Fagaceae</taxon>
        <taxon>Castanea</taxon>
    </lineage>
</organism>
<sequence>MEVVQDKTRRRGEESNNPRAHSRSIGNKQAGLNKRAADILLATPFRFKFNGEFCIAILSHLLVTLAGFRSFQLQLKPFKSNCLQLAAASFSSCAFRSSLAEKIAVAAIPFFSYKSYAHG</sequence>
<proteinExistence type="predicted"/>
<reference evidence="2" key="1">
    <citation type="submission" date="2020-03" db="EMBL/GenBank/DDBJ databases">
        <title>Castanea mollissima Vanexum genome sequencing.</title>
        <authorList>
            <person name="Staton M."/>
        </authorList>
    </citation>
    <scope>NUCLEOTIDE SEQUENCE</scope>
    <source>
        <tissue evidence="2">Leaf</tissue>
    </source>
</reference>
<feature type="compositionally biased region" description="Basic and acidic residues" evidence="1">
    <location>
        <begin position="1"/>
        <end position="16"/>
    </location>
</feature>
<evidence type="ECO:0000313" key="3">
    <source>
        <dbReference type="Proteomes" id="UP000737018"/>
    </source>
</evidence>